<reference evidence="1 2" key="1">
    <citation type="submission" date="2016-06" db="EMBL/GenBank/DDBJ databases">
        <title>The sequenced genome of the ice-adhering bacterium Marinomonas primoryensis, from Antarctica.</title>
        <authorList>
            <person name="Graham L."/>
            <person name="Vance T.D.R."/>
            <person name="Davies P.L."/>
        </authorList>
    </citation>
    <scope>NUCLEOTIDE SEQUENCE [LARGE SCALE GENOMIC DNA]</scope>
    <source>
        <strain evidence="1 2">AceL</strain>
    </source>
</reference>
<gene>
    <name evidence="1" type="ORF">A8139_14880</name>
</gene>
<protein>
    <submittedName>
        <fullName evidence="1">Transposase</fullName>
    </submittedName>
</protein>
<dbReference type="PANTHER" id="PTHR35604:SF2">
    <property type="entry name" value="TRANSPOSASE INSH FOR INSERTION SEQUENCE ELEMENT IS5A-RELATED"/>
    <property type="match status" value="1"/>
</dbReference>
<name>A0A2Z4PU96_9GAMM</name>
<evidence type="ECO:0000313" key="2">
    <source>
        <dbReference type="Proteomes" id="UP000249898"/>
    </source>
</evidence>
<proteinExistence type="predicted"/>
<accession>A0A2Z4PU96</accession>
<sequence>MSHQLTFTDSEFNNKRRKTRKVIFLSRMNELIPWAQLKAIIQPFYPKAGNGISYQPMLHSLHATLVQHE</sequence>
<dbReference type="PANTHER" id="PTHR35604">
    <property type="entry name" value="TRANSPOSASE INSH FOR INSERTION SEQUENCE ELEMENT IS5A-RELATED"/>
    <property type="match status" value="1"/>
</dbReference>
<dbReference type="EMBL" id="CP016181">
    <property type="protein sequence ID" value="AWY01116.1"/>
    <property type="molecule type" value="Genomic_DNA"/>
</dbReference>
<evidence type="ECO:0000313" key="1">
    <source>
        <dbReference type="EMBL" id="AWY01116.1"/>
    </source>
</evidence>
<organism evidence="1 2">
    <name type="scientific">Marinomonas primoryensis</name>
    <dbReference type="NCBI Taxonomy" id="178399"/>
    <lineage>
        <taxon>Bacteria</taxon>
        <taxon>Pseudomonadati</taxon>
        <taxon>Pseudomonadota</taxon>
        <taxon>Gammaproteobacteria</taxon>
        <taxon>Oceanospirillales</taxon>
        <taxon>Oceanospirillaceae</taxon>
        <taxon>Marinomonas</taxon>
    </lineage>
</organism>
<dbReference type="Proteomes" id="UP000249898">
    <property type="component" value="Chromosome"/>
</dbReference>
<dbReference type="AlphaFoldDB" id="A0A2Z4PU96"/>